<name>A0ABS6UIG2_9PSEU</name>
<evidence type="ECO:0000256" key="2">
    <source>
        <dbReference type="ARBA" id="ARBA00022723"/>
    </source>
</evidence>
<keyword evidence="1" id="KW-0001">2Fe-2S</keyword>
<evidence type="ECO:0000256" key="1">
    <source>
        <dbReference type="ARBA" id="ARBA00022714"/>
    </source>
</evidence>
<dbReference type="Pfam" id="PF04324">
    <property type="entry name" value="Fer2_BFD"/>
    <property type="match status" value="1"/>
</dbReference>
<keyword evidence="4" id="KW-0411">Iron-sulfur</keyword>
<reference evidence="6 7" key="1">
    <citation type="submission" date="2020-11" db="EMBL/GenBank/DDBJ databases">
        <title>Pseudonocardia abyssalis sp. nov. and Pseudonocardia oceani sp. nov., description and phylogenomic analysis of two novel actinomycetes isolated from the deep Southern Ocean.</title>
        <authorList>
            <person name="Parra J."/>
        </authorList>
    </citation>
    <scope>NUCLEOTIDE SEQUENCE [LARGE SCALE GENOMIC DNA]</scope>
    <source>
        <strain evidence="7">KRD185</strain>
    </source>
</reference>
<dbReference type="EMBL" id="JADQDF010000001">
    <property type="protein sequence ID" value="MBW0132008.1"/>
    <property type="molecule type" value="Genomic_DNA"/>
</dbReference>
<keyword evidence="7" id="KW-1185">Reference proteome</keyword>
<dbReference type="InterPro" id="IPR052371">
    <property type="entry name" value="BFD-associated_ferredoxin"/>
</dbReference>
<dbReference type="Proteomes" id="UP000694300">
    <property type="component" value="Unassembled WGS sequence"/>
</dbReference>
<dbReference type="InterPro" id="IPR007419">
    <property type="entry name" value="BFD-like_2Fe2S-bd_dom"/>
</dbReference>
<proteinExistence type="predicted"/>
<protein>
    <submittedName>
        <fullName evidence="6">(2Fe-2S)-binding protein</fullName>
    </submittedName>
</protein>
<organism evidence="6 7">
    <name type="scientific">Pseudonocardia oceani</name>
    <dbReference type="NCBI Taxonomy" id="2792013"/>
    <lineage>
        <taxon>Bacteria</taxon>
        <taxon>Bacillati</taxon>
        <taxon>Actinomycetota</taxon>
        <taxon>Actinomycetes</taxon>
        <taxon>Pseudonocardiales</taxon>
        <taxon>Pseudonocardiaceae</taxon>
        <taxon>Pseudonocardia</taxon>
    </lineage>
</organism>
<gene>
    <name evidence="6" type="ORF">I4I82_30655</name>
</gene>
<dbReference type="PANTHER" id="PTHR37424:SF1">
    <property type="entry name" value="BACTERIOFERRITIN-ASSOCIATED FERREDOXIN"/>
    <property type="match status" value="1"/>
</dbReference>
<sequence length="65" mass="6711">MYVCMCFAVCDRQIRSCIGRGARTVEEVGEATEAGTGCGGCQGHIDTLLTAALAPSELSEMPATA</sequence>
<keyword evidence="2" id="KW-0479">Metal-binding</keyword>
<keyword evidence="3" id="KW-0408">Iron</keyword>
<evidence type="ECO:0000313" key="7">
    <source>
        <dbReference type="Proteomes" id="UP000694300"/>
    </source>
</evidence>
<feature type="domain" description="BFD-like [2Fe-2S]-binding" evidence="5">
    <location>
        <begin position="2"/>
        <end position="49"/>
    </location>
</feature>
<dbReference type="PANTHER" id="PTHR37424">
    <property type="entry name" value="BACTERIOFERRITIN-ASSOCIATED FERREDOXIN"/>
    <property type="match status" value="1"/>
</dbReference>
<comment type="caution">
    <text evidence="6">The sequence shown here is derived from an EMBL/GenBank/DDBJ whole genome shotgun (WGS) entry which is preliminary data.</text>
</comment>
<accession>A0ABS6UIG2</accession>
<evidence type="ECO:0000313" key="6">
    <source>
        <dbReference type="EMBL" id="MBW0132008.1"/>
    </source>
</evidence>
<evidence type="ECO:0000256" key="4">
    <source>
        <dbReference type="ARBA" id="ARBA00023014"/>
    </source>
</evidence>
<evidence type="ECO:0000259" key="5">
    <source>
        <dbReference type="Pfam" id="PF04324"/>
    </source>
</evidence>
<evidence type="ECO:0000256" key="3">
    <source>
        <dbReference type="ARBA" id="ARBA00023004"/>
    </source>
</evidence>